<feature type="transmembrane region" description="Helical" evidence="2">
    <location>
        <begin position="91"/>
        <end position="110"/>
    </location>
</feature>
<sequence length="241" mass="26869">MLPVLRPRRRLPLAPIRRLFSSPSFFGTGEGGAPVDAAAAAAARARAEAAARAEAYRQVQNFDWSSSADWKTAANILFTLPPKRKEFGLDFHLVQLFFVCMPSLAVYLVAQYARREIKRMEAEAEEKRKKEEVEKQKQLEEESVKEEDADSKLSKVLVRLDALEGVVKEIVDDKGKVSSSNLHNKEELIKKNGTSLKKASDLKNRASDSQVTVKSKDISGTANTVKYNTTKQQGGWREGTD</sequence>
<feature type="compositionally biased region" description="Polar residues" evidence="1">
    <location>
        <begin position="207"/>
        <end position="233"/>
    </location>
</feature>
<protein>
    <submittedName>
        <fullName evidence="3">Uncharacterized protein</fullName>
    </submittedName>
</protein>
<dbReference type="PANTHER" id="PTHR36339:SF2">
    <property type="entry name" value="F23A5.5"/>
    <property type="match status" value="1"/>
</dbReference>
<proteinExistence type="predicted"/>
<evidence type="ECO:0000313" key="3">
    <source>
        <dbReference type="EMBL" id="GJN16777.1"/>
    </source>
</evidence>
<evidence type="ECO:0000256" key="1">
    <source>
        <dbReference type="SAM" id="MobiDB-lite"/>
    </source>
</evidence>
<gene>
    <name evidence="3" type="primary">gb03798</name>
    <name evidence="3" type="ORF">PR202_gb03798</name>
</gene>
<reference evidence="3" key="1">
    <citation type="journal article" date="2018" name="DNA Res.">
        <title>Multiple hybrid de novo genome assembly of finger millet, an orphan allotetraploid crop.</title>
        <authorList>
            <person name="Hatakeyama M."/>
            <person name="Aluri S."/>
            <person name="Balachadran M.T."/>
            <person name="Sivarajan S.R."/>
            <person name="Patrignani A."/>
            <person name="Gruter S."/>
            <person name="Poveda L."/>
            <person name="Shimizu-Inatsugi R."/>
            <person name="Baeten J."/>
            <person name="Francoijs K.J."/>
            <person name="Nataraja K.N."/>
            <person name="Reddy Y.A.N."/>
            <person name="Phadnis S."/>
            <person name="Ravikumar R.L."/>
            <person name="Schlapbach R."/>
            <person name="Sreeman S.M."/>
            <person name="Shimizu K.K."/>
        </authorList>
    </citation>
    <scope>NUCLEOTIDE SEQUENCE</scope>
</reference>
<dbReference type="AlphaFoldDB" id="A0AAV5E231"/>
<accession>A0AAV5E231</accession>
<keyword evidence="2" id="KW-1133">Transmembrane helix</keyword>
<keyword evidence="2" id="KW-0812">Transmembrane</keyword>
<feature type="region of interest" description="Disordered" evidence="1">
    <location>
        <begin position="124"/>
        <end position="145"/>
    </location>
</feature>
<organism evidence="3 4">
    <name type="scientific">Eleusine coracana subsp. coracana</name>
    <dbReference type="NCBI Taxonomy" id="191504"/>
    <lineage>
        <taxon>Eukaryota</taxon>
        <taxon>Viridiplantae</taxon>
        <taxon>Streptophyta</taxon>
        <taxon>Embryophyta</taxon>
        <taxon>Tracheophyta</taxon>
        <taxon>Spermatophyta</taxon>
        <taxon>Magnoliopsida</taxon>
        <taxon>Liliopsida</taxon>
        <taxon>Poales</taxon>
        <taxon>Poaceae</taxon>
        <taxon>PACMAD clade</taxon>
        <taxon>Chloridoideae</taxon>
        <taxon>Cynodonteae</taxon>
        <taxon>Eleusininae</taxon>
        <taxon>Eleusine</taxon>
    </lineage>
</organism>
<keyword evidence="4" id="KW-1185">Reference proteome</keyword>
<evidence type="ECO:0000313" key="4">
    <source>
        <dbReference type="Proteomes" id="UP001054889"/>
    </source>
</evidence>
<name>A0AAV5E231_ELECO</name>
<dbReference type="PANTHER" id="PTHR36339">
    <property type="entry name" value="F23A5.5"/>
    <property type="match status" value="1"/>
</dbReference>
<keyword evidence="2" id="KW-0472">Membrane</keyword>
<dbReference type="EMBL" id="BQKI01000073">
    <property type="protein sequence ID" value="GJN16777.1"/>
    <property type="molecule type" value="Genomic_DNA"/>
</dbReference>
<feature type="compositionally biased region" description="Basic and acidic residues" evidence="1">
    <location>
        <begin position="124"/>
        <end position="142"/>
    </location>
</feature>
<feature type="region of interest" description="Disordered" evidence="1">
    <location>
        <begin position="181"/>
        <end position="241"/>
    </location>
</feature>
<evidence type="ECO:0000256" key="2">
    <source>
        <dbReference type="SAM" id="Phobius"/>
    </source>
</evidence>
<reference evidence="3" key="2">
    <citation type="submission" date="2021-12" db="EMBL/GenBank/DDBJ databases">
        <title>Resequencing data analysis of finger millet.</title>
        <authorList>
            <person name="Hatakeyama M."/>
            <person name="Aluri S."/>
            <person name="Balachadran M.T."/>
            <person name="Sivarajan S.R."/>
            <person name="Poveda L."/>
            <person name="Shimizu-Inatsugi R."/>
            <person name="Schlapbach R."/>
            <person name="Sreeman S.M."/>
            <person name="Shimizu K.K."/>
        </authorList>
    </citation>
    <scope>NUCLEOTIDE SEQUENCE</scope>
</reference>
<dbReference type="Proteomes" id="UP001054889">
    <property type="component" value="Unassembled WGS sequence"/>
</dbReference>
<comment type="caution">
    <text evidence="3">The sequence shown here is derived from an EMBL/GenBank/DDBJ whole genome shotgun (WGS) entry which is preliminary data.</text>
</comment>